<evidence type="ECO:0000313" key="1">
    <source>
        <dbReference type="EMBL" id="TDX99384.1"/>
    </source>
</evidence>
<name>A0A4V3H3I4_9GAMM</name>
<proteinExistence type="predicted"/>
<dbReference type="RefSeq" id="WP_134085132.1">
    <property type="nucleotide sequence ID" value="NZ_SOQX01000008.1"/>
</dbReference>
<protein>
    <submittedName>
        <fullName evidence="1">Ketopantoate reductase</fullName>
    </submittedName>
</protein>
<dbReference type="OrthoDB" id="5793658at2"/>
<gene>
    <name evidence="1" type="ORF">EDC23_2598</name>
</gene>
<dbReference type="AlphaFoldDB" id="A0A4V3H3I4"/>
<organism evidence="1 2">
    <name type="scientific">Thiohalophilus thiocyanatoxydans</name>
    <dbReference type="NCBI Taxonomy" id="381308"/>
    <lineage>
        <taxon>Bacteria</taxon>
        <taxon>Pseudomonadati</taxon>
        <taxon>Pseudomonadota</taxon>
        <taxon>Gammaproteobacteria</taxon>
        <taxon>Thiohalomonadales</taxon>
        <taxon>Thiohalophilaceae</taxon>
        <taxon>Thiohalophilus</taxon>
    </lineage>
</organism>
<dbReference type="InterPro" id="IPR036291">
    <property type="entry name" value="NAD(P)-bd_dom_sf"/>
</dbReference>
<dbReference type="Proteomes" id="UP000294914">
    <property type="component" value="Unassembled WGS sequence"/>
</dbReference>
<sequence length="254" mass="28288">MNDPVIVVGIGEMGGVFTRGLLRLGHPVFPVTRKTEMNNIARAVPDPRLVLVSVGEDDLHPTLESLPAAWKNHLGLLQNELLPGDWKQHEIDNPTVISVWFEKKKGQDYKVLIPSPAYGPQAPLLENALTTLDIPTWEVATPEAMEFELVRKNVYILTTNIAGMVVGGDVEQLWEQHQELARQVADEVMDIQAWLVGHHLERDKLIDGMVEAIEGDLHHQCTGRSAPKRLARALAYADEAGLKVPKLREIQESC</sequence>
<dbReference type="EMBL" id="SOQX01000008">
    <property type="protein sequence ID" value="TDX99384.1"/>
    <property type="molecule type" value="Genomic_DNA"/>
</dbReference>
<dbReference type="Gene3D" id="3.40.50.720">
    <property type="entry name" value="NAD(P)-binding Rossmann-like Domain"/>
    <property type="match status" value="1"/>
</dbReference>
<dbReference type="SUPFAM" id="SSF51735">
    <property type="entry name" value="NAD(P)-binding Rossmann-fold domains"/>
    <property type="match status" value="1"/>
</dbReference>
<comment type="caution">
    <text evidence="1">The sequence shown here is derived from an EMBL/GenBank/DDBJ whole genome shotgun (WGS) entry which is preliminary data.</text>
</comment>
<accession>A0A4V3H3I4</accession>
<reference evidence="1 2" key="1">
    <citation type="submission" date="2019-03" db="EMBL/GenBank/DDBJ databases">
        <title>Genomic Encyclopedia of Type Strains, Phase IV (KMG-IV): sequencing the most valuable type-strain genomes for metagenomic binning, comparative biology and taxonomic classification.</title>
        <authorList>
            <person name="Goeker M."/>
        </authorList>
    </citation>
    <scope>NUCLEOTIDE SEQUENCE [LARGE SCALE GENOMIC DNA]</scope>
    <source>
        <strain evidence="1 2">DSM 16326</strain>
    </source>
</reference>
<keyword evidence="2" id="KW-1185">Reference proteome</keyword>
<evidence type="ECO:0000313" key="2">
    <source>
        <dbReference type="Proteomes" id="UP000294914"/>
    </source>
</evidence>